<dbReference type="AlphaFoldDB" id="A0A3G3MIA0"/>
<dbReference type="InterPro" id="IPR037215">
    <property type="entry name" value="GUN4-like_sf"/>
</dbReference>
<protein>
    <recommendedName>
        <fullName evidence="1">GUN4-like domain-containing protein</fullName>
    </recommendedName>
</protein>
<dbReference type="CDD" id="cd16383">
    <property type="entry name" value="GUN4"/>
    <property type="match status" value="1"/>
</dbReference>
<sequence length="240" mass="28638">MNYQLREALLLLKDISTLQDKHSVQRQSELITTISHYQEKGLLALFNLLIERKTTSDIFPSYIDAILFKHLYLSDYIEIKKRIQYYFSQGIVELKSFTNVDYLPLQNLLIKENFQQADRLTQLHLLELAGLNRTTNRQWLYFTDILNLPSEDLLTIDTLWKIHSKGKFGFSIQRNIWLSNNQNWEKLWDKIGWKTNNTSLRYPHEFTWDTTAPTGHLPLFNQLRGVQVLYYLFQHPVWEI</sequence>
<evidence type="ECO:0000313" key="2">
    <source>
        <dbReference type="EMBL" id="AYR06562.1"/>
    </source>
</evidence>
<accession>A0A3G3MIA0</accession>
<dbReference type="Gene3D" id="1.10.10.1770">
    <property type="entry name" value="Gun4-like"/>
    <property type="match status" value="1"/>
</dbReference>
<name>A0A3G3MIA0_9FLOR</name>
<dbReference type="PANTHER" id="PTHR34800">
    <property type="entry name" value="TETRAPYRROLE-BINDING PROTEIN, CHLOROPLASTIC"/>
    <property type="match status" value="1"/>
</dbReference>
<gene>
    <name evidence="2" type="primary">ycf53</name>
</gene>
<geneLocation type="plastid" evidence="2"/>
<keyword evidence="2" id="KW-0934">Plastid</keyword>
<reference evidence="2" key="1">
    <citation type="journal article" date="2018" name="Genome Biol. Evol.">
        <title>Mitochondrial and Plastid Genomes from Coralline Red Algae Provide Insights into the Incongruent Evolutionary Histories of Organelles.</title>
        <authorList>
            <person name="Lee J."/>
            <person name="Song H.J."/>
            <person name="In Park S."/>
            <person name="Lee Y.M."/>
            <person name="Jeong S.Y."/>
            <person name="Oh Cho T."/>
            <person name="Kim J.H."/>
            <person name="Choi H.G."/>
            <person name="Choi C.G."/>
            <person name="Nelson W.A."/>
            <person name="Fredericq S."/>
            <person name="Bhattacharya D."/>
            <person name="Su Yoon H."/>
        </authorList>
    </citation>
    <scope>NUCLEOTIDE SEQUENCE</scope>
</reference>
<dbReference type="EMBL" id="MH281630">
    <property type="protein sequence ID" value="AYR06562.1"/>
    <property type="molecule type" value="Genomic_DNA"/>
</dbReference>
<dbReference type="SUPFAM" id="SSF140869">
    <property type="entry name" value="GUN4-like"/>
    <property type="match status" value="1"/>
</dbReference>
<dbReference type="GO" id="GO:0046906">
    <property type="term" value="F:tetrapyrrole binding"/>
    <property type="evidence" value="ECO:0007669"/>
    <property type="project" value="TreeGrafter"/>
</dbReference>
<dbReference type="InterPro" id="IPR008629">
    <property type="entry name" value="GUN4-like"/>
</dbReference>
<dbReference type="Pfam" id="PF05419">
    <property type="entry name" value="GUN4"/>
    <property type="match status" value="1"/>
</dbReference>
<dbReference type="Gene3D" id="1.25.40.620">
    <property type="match status" value="1"/>
</dbReference>
<organism evidence="2">
    <name type="scientific">Rhodogorgon sp</name>
    <dbReference type="NCBI Taxonomy" id="2485824"/>
    <lineage>
        <taxon>Eukaryota</taxon>
        <taxon>Rhodophyta</taxon>
        <taxon>Florideophyceae</taxon>
        <taxon>Corallinophycidae</taxon>
        <taxon>Rhodogorgonales</taxon>
        <taxon>Rhodogorgonaceae</taxon>
        <taxon>Rhodogorgon</taxon>
    </lineage>
</organism>
<proteinExistence type="predicted"/>
<feature type="domain" description="GUN4-like" evidence="1">
    <location>
        <begin position="97"/>
        <end position="236"/>
    </location>
</feature>
<evidence type="ECO:0000259" key="1">
    <source>
        <dbReference type="Pfam" id="PF05419"/>
    </source>
</evidence>
<dbReference type="PANTHER" id="PTHR34800:SF1">
    <property type="entry name" value="TETRAPYRROLE-BINDING PROTEIN, CHLOROPLASTIC"/>
    <property type="match status" value="1"/>
</dbReference>